<sequence length="107" mass="11967">MKRVQRKENMTMIYSRFAVDLVYAIGSEFGRATQLSLLDTLTVFLFDMFPSFLFAHFPTINFESVGPLSAVSKNFGFVIEAMIICKVLIGKKGVAPLMNSKYTPNAS</sequence>
<accession>A0A1I7TUR8</accession>
<name>A0A1I7TUR8_9PELO</name>
<reference evidence="2" key="1">
    <citation type="submission" date="2016-11" db="UniProtKB">
        <authorList>
            <consortium name="WormBaseParasite"/>
        </authorList>
    </citation>
    <scope>IDENTIFICATION</scope>
</reference>
<dbReference type="PANTHER" id="PTHR46418:SF1">
    <property type="entry name" value="G-PROTEIN COUPLED RECEPTORS FAMILY 1 PROFILE DOMAIN-CONTAINING PROTEIN-RELATED"/>
    <property type="match status" value="1"/>
</dbReference>
<dbReference type="PANTHER" id="PTHR46418">
    <property type="entry name" value="SRBC-64-RELATED-RELATED"/>
    <property type="match status" value="1"/>
</dbReference>
<proteinExistence type="predicted"/>
<organism evidence="1 2">
    <name type="scientific">Caenorhabditis tropicalis</name>
    <dbReference type="NCBI Taxonomy" id="1561998"/>
    <lineage>
        <taxon>Eukaryota</taxon>
        <taxon>Metazoa</taxon>
        <taxon>Ecdysozoa</taxon>
        <taxon>Nematoda</taxon>
        <taxon>Chromadorea</taxon>
        <taxon>Rhabditida</taxon>
        <taxon>Rhabditina</taxon>
        <taxon>Rhabditomorpha</taxon>
        <taxon>Rhabditoidea</taxon>
        <taxon>Rhabditidae</taxon>
        <taxon>Peloderinae</taxon>
        <taxon>Caenorhabditis</taxon>
    </lineage>
</organism>
<evidence type="ECO:0000313" key="2">
    <source>
        <dbReference type="WBParaSite" id="Csp11.Scaffold629.g11985.t2"/>
    </source>
</evidence>
<dbReference type="InterPro" id="IPR019420">
    <property type="entry name" value="7TM_GPCR_serpentine_rcpt_Srbc"/>
</dbReference>
<dbReference type="Proteomes" id="UP000095282">
    <property type="component" value="Unplaced"/>
</dbReference>
<keyword evidence="1" id="KW-1185">Reference proteome</keyword>
<evidence type="ECO:0000313" key="1">
    <source>
        <dbReference type="Proteomes" id="UP000095282"/>
    </source>
</evidence>
<dbReference type="Pfam" id="PF10316">
    <property type="entry name" value="7TM_GPCR_Srbc"/>
    <property type="match status" value="1"/>
</dbReference>
<dbReference type="AlphaFoldDB" id="A0A1I7TUR8"/>
<protein>
    <submittedName>
        <fullName evidence="2">Ion_trans domain-containing protein</fullName>
    </submittedName>
</protein>
<dbReference type="WBParaSite" id="Csp11.Scaffold629.g11985.t2">
    <property type="protein sequence ID" value="Csp11.Scaffold629.g11985.t2"/>
    <property type="gene ID" value="Csp11.Scaffold629.g11985"/>
</dbReference>